<dbReference type="CDD" id="cd11333">
    <property type="entry name" value="AmyAc_SI_OligoGlu_DGase"/>
    <property type="match status" value="1"/>
</dbReference>
<dbReference type="Proteomes" id="UP001549167">
    <property type="component" value="Unassembled WGS sequence"/>
</dbReference>
<dbReference type="Pfam" id="PF00128">
    <property type="entry name" value="Alpha-amylase"/>
    <property type="match status" value="1"/>
</dbReference>
<dbReference type="SUPFAM" id="SSF51011">
    <property type="entry name" value="Glycosyl hydrolase domain"/>
    <property type="match status" value="1"/>
</dbReference>
<dbReference type="Gene3D" id="3.90.400.10">
    <property type="entry name" value="Oligo-1,6-glucosidase, Domain 2"/>
    <property type="match status" value="1"/>
</dbReference>
<evidence type="ECO:0000256" key="1">
    <source>
        <dbReference type="ARBA" id="ARBA00008061"/>
    </source>
</evidence>
<keyword evidence="7" id="KW-1185">Reference proteome</keyword>
<keyword evidence="2 4" id="KW-0326">Glycosidase</keyword>
<gene>
    <name evidence="6" type="ORF">ABID56_000943</name>
</gene>
<sequence length="539" mass="63574">MEGTIWWKEAVAYQVYPRSFYDSNGDGIGDLQGIIEKLDYLQNLGIDVIWVSPFYESPNDDNGYDISHYQAILAEFGTMDDFDRLLDETHRRGMRLIIDLVVNHTSDEHAWFIESRQSKDNPKRDWYIWADQPNNWQSIFGGPAWEYDELTDQYYLHLFSRKQPDLNWENSDVRQAIYDMMNWWLDKGIDGFRVDAITHMKKTEGLPDAKSDVEPPWEHMMNNDGIHDHLQELYDHTLAHYDVMTVAEANGVGTDDIHRWVGEREGKFSMIFQFEHLDLWDQDGKTGVDVPQLKEVLTRWQHTLETDGWNALFIENHDIPRAVSTWGNDKTHWYECSTALGMMYFFMKGTPFIYQGQEIGMTNNHFHSIDEFNDVKDHNYYRLQRQQGVDENTILETLNITSRDHARTPMQWSDEAQAGFTTGTPWLKVNPNYVKVNVAEQQEDPNSVLSFYQRMIQLRKENHTLIYGQYDLMLEDHPHLFAYTRTLGNEQFLIITNLSEQYVETDILNQYDTPLLLLSNMNQMSNTFKPYEARLYRLQ</sequence>
<evidence type="ECO:0000256" key="4">
    <source>
        <dbReference type="RuleBase" id="RU361134"/>
    </source>
</evidence>
<protein>
    <recommendedName>
        <fullName evidence="4">Alpha-amylase</fullName>
        <ecNumber evidence="4">3.2.1.1</ecNumber>
    </recommendedName>
</protein>
<comment type="catalytic activity">
    <reaction evidence="4">
        <text>Endohydrolysis of (1-&gt;4)-alpha-D-glucosidic linkages in polysaccharides containing three or more (1-&gt;4)-alpha-linked D-glucose units.</text>
        <dbReference type="EC" id="3.2.1.1"/>
    </reaction>
</comment>
<dbReference type="EMBL" id="JBEPMX010000003">
    <property type="protein sequence ID" value="MET3682853.1"/>
    <property type="molecule type" value="Genomic_DNA"/>
</dbReference>
<evidence type="ECO:0000256" key="2">
    <source>
        <dbReference type="ARBA" id="ARBA00023295"/>
    </source>
</evidence>
<accession>A0ABV2KTE5</accession>
<keyword evidence="4" id="KW-0119">Carbohydrate metabolism</keyword>
<evidence type="ECO:0000313" key="7">
    <source>
        <dbReference type="Proteomes" id="UP001549167"/>
    </source>
</evidence>
<dbReference type="SUPFAM" id="SSF51445">
    <property type="entry name" value="(Trans)glycosidases"/>
    <property type="match status" value="1"/>
</dbReference>
<dbReference type="InterPro" id="IPR045857">
    <property type="entry name" value="O16G_dom_2"/>
</dbReference>
<comment type="caution">
    <text evidence="6">The sequence shown here is derived from an EMBL/GenBank/DDBJ whole genome shotgun (WGS) entry which is preliminary data.</text>
</comment>
<feature type="domain" description="Glycosyl hydrolase family 13 catalytic" evidence="5">
    <location>
        <begin position="14"/>
        <end position="407"/>
    </location>
</feature>
<name>A0ABV2KTE5_9BACI</name>
<dbReference type="InterPro" id="IPR013780">
    <property type="entry name" value="Glyco_hydro_b"/>
</dbReference>
<dbReference type="EC" id="3.2.1.1" evidence="4"/>
<evidence type="ECO:0000313" key="6">
    <source>
        <dbReference type="EMBL" id="MET3682853.1"/>
    </source>
</evidence>
<proteinExistence type="inferred from homology"/>
<organism evidence="6 7">
    <name type="scientific">Alkalibacillus flavidus</name>
    <dbReference type="NCBI Taxonomy" id="546021"/>
    <lineage>
        <taxon>Bacteria</taxon>
        <taxon>Bacillati</taxon>
        <taxon>Bacillota</taxon>
        <taxon>Bacilli</taxon>
        <taxon>Bacillales</taxon>
        <taxon>Bacillaceae</taxon>
        <taxon>Alkalibacillus</taxon>
    </lineage>
</organism>
<dbReference type="InterPro" id="IPR006047">
    <property type="entry name" value="GH13_cat_dom"/>
</dbReference>
<dbReference type="RefSeq" id="WP_354219456.1">
    <property type="nucleotide sequence ID" value="NZ_JBEPMX010000003.1"/>
</dbReference>
<dbReference type="PANTHER" id="PTHR10357:SF178">
    <property type="entry name" value="OLIGO-1,6-GLUCOSIDASE 3-RELATED"/>
    <property type="match status" value="1"/>
</dbReference>
<reference evidence="6 7" key="1">
    <citation type="submission" date="2024-06" db="EMBL/GenBank/DDBJ databases">
        <title>Genomic Encyclopedia of Type Strains, Phase IV (KMG-IV): sequencing the most valuable type-strain genomes for metagenomic binning, comparative biology and taxonomic classification.</title>
        <authorList>
            <person name="Goeker M."/>
        </authorList>
    </citation>
    <scope>NUCLEOTIDE SEQUENCE [LARGE SCALE GENOMIC DNA]</scope>
    <source>
        <strain evidence="6 7">DSM 23520</strain>
    </source>
</reference>
<dbReference type="SMART" id="SM00642">
    <property type="entry name" value="Aamy"/>
    <property type="match status" value="1"/>
</dbReference>
<dbReference type="PRINTS" id="PR00110">
    <property type="entry name" value="ALPHAAMYLASE"/>
</dbReference>
<dbReference type="Gene3D" id="2.60.40.1180">
    <property type="entry name" value="Golgi alpha-mannosidase II"/>
    <property type="match status" value="1"/>
</dbReference>
<dbReference type="PANTHER" id="PTHR10357">
    <property type="entry name" value="ALPHA-AMYLASE FAMILY MEMBER"/>
    <property type="match status" value="1"/>
</dbReference>
<keyword evidence="4 6" id="KW-0378">Hydrolase</keyword>
<evidence type="ECO:0000259" key="5">
    <source>
        <dbReference type="SMART" id="SM00642"/>
    </source>
</evidence>
<dbReference type="InterPro" id="IPR006046">
    <property type="entry name" value="Alpha_amylase"/>
</dbReference>
<evidence type="ECO:0000256" key="3">
    <source>
        <dbReference type="RuleBase" id="RU003615"/>
    </source>
</evidence>
<dbReference type="InterPro" id="IPR017853">
    <property type="entry name" value="GH"/>
</dbReference>
<dbReference type="Gene3D" id="3.20.20.80">
    <property type="entry name" value="Glycosidases"/>
    <property type="match status" value="1"/>
</dbReference>
<comment type="similarity">
    <text evidence="1 3">Belongs to the glycosyl hydrolase 13 family.</text>
</comment>
<dbReference type="GO" id="GO:0004558">
    <property type="term" value="F:alpha-1,4-glucosidase activity"/>
    <property type="evidence" value="ECO:0007669"/>
    <property type="project" value="UniProtKB-EC"/>
</dbReference>